<dbReference type="EMBL" id="BPLR01005872">
    <property type="protein sequence ID" value="GIY05720.1"/>
    <property type="molecule type" value="Genomic_DNA"/>
</dbReference>
<sequence>MRSKDEPLFGCQSFLLCGASYLLKRCINSLFITQAEVRHCFPREMIVRQTKILGNAFSGQNCFYFRGGCILEEKTAVIKKPQKSFLSRCCRVY</sequence>
<name>A0AAV4QCH3_CAEEX</name>
<protein>
    <submittedName>
        <fullName evidence="1">Uncharacterized protein</fullName>
    </submittedName>
</protein>
<gene>
    <name evidence="1" type="ORF">CEXT_459281</name>
</gene>
<dbReference type="Proteomes" id="UP001054945">
    <property type="component" value="Unassembled WGS sequence"/>
</dbReference>
<dbReference type="AlphaFoldDB" id="A0AAV4QCH3"/>
<evidence type="ECO:0000313" key="1">
    <source>
        <dbReference type="EMBL" id="GIY05720.1"/>
    </source>
</evidence>
<reference evidence="1 2" key="1">
    <citation type="submission" date="2021-06" db="EMBL/GenBank/DDBJ databases">
        <title>Caerostris extrusa draft genome.</title>
        <authorList>
            <person name="Kono N."/>
            <person name="Arakawa K."/>
        </authorList>
    </citation>
    <scope>NUCLEOTIDE SEQUENCE [LARGE SCALE GENOMIC DNA]</scope>
</reference>
<proteinExistence type="predicted"/>
<keyword evidence="2" id="KW-1185">Reference proteome</keyword>
<accession>A0AAV4QCH3</accession>
<organism evidence="1 2">
    <name type="scientific">Caerostris extrusa</name>
    <name type="common">Bark spider</name>
    <name type="synonym">Caerostris bankana</name>
    <dbReference type="NCBI Taxonomy" id="172846"/>
    <lineage>
        <taxon>Eukaryota</taxon>
        <taxon>Metazoa</taxon>
        <taxon>Ecdysozoa</taxon>
        <taxon>Arthropoda</taxon>
        <taxon>Chelicerata</taxon>
        <taxon>Arachnida</taxon>
        <taxon>Araneae</taxon>
        <taxon>Araneomorphae</taxon>
        <taxon>Entelegynae</taxon>
        <taxon>Araneoidea</taxon>
        <taxon>Araneidae</taxon>
        <taxon>Caerostris</taxon>
    </lineage>
</organism>
<comment type="caution">
    <text evidence="1">The sequence shown here is derived from an EMBL/GenBank/DDBJ whole genome shotgun (WGS) entry which is preliminary data.</text>
</comment>
<evidence type="ECO:0000313" key="2">
    <source>
        <dbReference type="Proteomes" id="UP001054945"/>
    </source>
</evidence>